<dbReference type="CDD" id="cd18914">
    <property type="entry name" value="bHLH_AtORG2_like"/>
    <property type="match status" value="1"/>
</dbReference>
<evidence type="ECO:0000256" key="5">
    <source>
        <dbReference type="ARBA" id="ARBA00023242"/>
    </source>
</evidence>
<dbReference type="GO" id="GO:0000977">
    <property type="term" value="F:RNA polymerase II transcription regulatory region sequence-specific DNA binding"/>
    <property type="evidence" value="ECO:0007669"/>
    <property type="project" value="TreeGrafter"/>
</dbReference>
<evidence type="ECO:0000256" key="4">
    <source>
        <dbReference type="ARBA" id="ARBA00023163"/>
    </source>
</evidence>
<dbReference type="PANTHER" id="PTHR13935:SF41">
    <property type="entry name" value="TRANSCRIPTION FACTOR ORG2-RELATED"/>
    <property type="match status" value="1"/>
</dbReference>
<evidence type="ECO:0000313" key="8">
    <source>
        <dbReference type="Proteomes" id="UP001459277"/>
    </source>
</evidence>
<dbReference type="PROSITE" id="PS50888">
    <property type="entry name" value="BHLH"/>
    <property type="match status" value="1"/>
</dbReference>
<dbReference type="GO" id="GO:0046983">
    <property type="term" value="F:protein dimerization activity"/>
    <property type="evidence" value="ECO:0007669"/>
    <property type="project" value="InterPro"/>
</dbReference>
<comment type="subcellular location">
    <subcellularLocation>
        <location evidence="1">Nucleus</location>
    </subcellularLocation>
</comment>
<dbReference type="GO" id="GO:0010106">
    <property type="term" value="P:cellular response to iron ion starvation"/>
    <property type="evidence" value="ECO:0007669"/>
    <property type="project" value="UniProtKB-ARBA"/>
</dbReference>
<proteinExistence type="predicted"/>
<sequence>MSNSHNNYFHRETEASAASFADEGHPPFQTEVELNRSTPSTMAKRLYHNASERDRRKKINTLYSTLRSLLPKADQAEKLSVPDTVSCMLKYIPELEQQVEVLIQKKEELISRISTQGEQIHQENQRTIVGRSSLSAVSANWLNDNEVMIQISIYKVHKSPLADILLNLEKDGFLVLNASSFECFGGRIFHNLHLQTERSYALERERDVVLSEKLLSFYEKEEVLGGSFYVSFSKKEVGPGAPWNGLQSTILPLPVCTQTLSPSQREDAAKWAYALFLLQKELFYYTAKLSTVQ</sequence>
<keyword evidence="8" id="KW-1185">Reference proteome</keyword>
<dbReference type="InterPro" id="IPR036638">
    <property type="entry name" value="HLH_DNA-bd_sf"/>
</dbReference>
<dbReference type="InterPro" id="IPR015660">
    <property type="entry name" value="MASH1/Ascl1a-like"/>
</dbReference>
<reference evidence="7 8" key="1">
    <citation type="submission" date="2024-01" db="EMBL/GenBank/DDBJ databases">
        <title>A telomere-to-telomere, gap-free genome of sweet tea (Lithocarpus litseifolius).</title>
        <authorList>
            <person name="Zhou J."/>
        </authorList>
    </citation>
    <scope>NUCLEOTIDE SEQUENCE [LARGE SCALE GENOMIC DNA]</scope>
    <source>
        <strain evidence="7">Zhou-2022a</strain>
        <tissue evidence="7">Leaf</tissue>
    </source>
</reference>
<gene>
    <name evidence="7" type="ORF">SO802_014805</name>
</gene>
<feature type="domain" description="BHLH" evidence="6">
    <location>
        <begin position="43"/>
        <end position="95"/>
    </location>
</feature>
<dbReference type="InterPro" id="IPR011598">
    <property type="entry name" value="bHLH_dom"/>
</dbReference>
<dbReference type="Proteomes" id="UP001459277">
    <property type="component" value="Unassembled WGS sequence"/>
</dbReference>
<keyword evidence="5" id="KW-0539">Nucleus</keyword>
<dbReference type="SMART" id="SM00353">
    <property type="entry name" value="HLH"/>
    <property type="match status" value="1"/>
</dbReference>
<protein>
    <recommendedName>
        <fullName evidence="6">BHLH domain-containing protein</fullName>
    </recommendedName>
</protein>
<dbReference type="GO" id="GO:0090575">
    <property type="term" value="C:RNA polymerase II transcription regulator complex"/>
    <property type="evidence" value="ECO:0007669"/>
    <property type="project" value="TreeGrafter"/>
</dbReference>
<dbReference type="FunFam" id="4.10.280.10:FF:000074">
    <property type="entry name" value="Transcription factor ORG2"/>
    <property type="match status" value="1"/>
</dbReference>
<dbReference type="AlphaFoldDB" id="A0AAW2CT92"/>
<evidence type="ECO:0000313" key="7">
    <source>
        <dbReference type="EMBL" id="KAL0001024.1"/>
    </source>
</evidence>
<dbReference type="GO" id="GO:0000981">
    <property type="term" value="F:DNA-binding transcription factor activity, RNA polymerase II-specific"/>
    <property type="evidence" value="ECO:0007669"/>
    <property type="project" value="TreeGrafter"/>
</dbReference>
<name>A0AAW2CT92_9ROSI</name>
<evidence type="ECO:0000259" key="6">
    <source>
        <dbReference type="PROSITE" id="PS50888"/>
    </source>
</evidence>
<keyword evidence="2" id="KW-0805">Transcription regulation</keyword>
<evidence type="ECO:0000256" key="2">
    <source>
        <dbReference type="ARBA" id="ARBA00023015"/>
    </source>
</evidence>
<evidence type="ECO:0000256" key="1">
    <source>
        <dbReference type="ARBA" id="ARBA00004123"/>
    </source>
</evidence>
<dbReference type="PANTHER" id="PTHR13935">
    <property type="entry name" value="ACHAETE-SCUTE TRANSCRIPTION FACTOR-RELATED"/>
    <property type="match status" value="1"/>
</dbReference>
<dbReference type="EMBL" id="JAZDWU010000005">
    <property type="protein sequence ID" value="KAL0001024.1"/>
    <property type="molecule type" value="Genomic_DNA"/>
</dbReference>
<evidence type="ECO:0000256" key="3">
    <source>
        <dbReference type="ARBA" id="ARBA00023125"/>
    </source>
</evidence>
<keyword evidence="3" id="KW-0238">DNA-binding</keyword>
<accession>A0AAW2CT92</accession>
<comment type="caution">
    <text evidence="7">The sequence shown here is derived from an EMBL/GenBank/DDBJ whole genome shotgun (WGS) entry which is preliminary data.</text>
</comment>
<keyword evidence="4" id="KW-0804">Transcription</keyword>
<dbReference type="Pfam" id="PF00010">
    <property type="entry name" value="HLH"/>
    <property type="match status" value="1"/>
</dbReference>
<dbReference type="SUPFAM" id="SSF47459">
    <property type="entry name" value="HLH, helix-loop-helix DNA-binding domain"/>
    <property type="match status" value="1"/>
</dbReference>
<organism evidence="7 8">
    <name type="scientific">Lithocarpus litseifolius</name>
    <dbReference type="NCBI Taxonomy" id="425828"/>
    <lineage>
        <taxon>Eukaryota</taxon>
        <taxon>Viridiplantae</taxon>
        <taxon>Streptophyta</taxon>
        <taxon>Embryophyta</taxon>
        <taxon>Tracheophyta</taxon>
        <taxon>Spermatophyta</taxon>
        <taxon>Magnoliopsida</taxon>
        <taxon>eudicotyledons</taxon>
        <taxon>Gunneridae</taxon>
        <taxon>Pentapetalae</taxon>
        <taxon>rosids</taxon>
        <taxon>fabids</taxon>
        <taxon>Fagales</taxon>
        <taxon>Fagaceae</taxon>
        <taxon>Lithocarpus</taxon>
    </lineage>
</organism>
<dbReference type="Gene3D" id="4.10.280.10">
    <property type="entry name" value="Helix-loop-helix DNA-binding domain"/>
    <property type="match status" value="1"/>
</dbReference>